<dbReference type="EMBL" id="JACHGJ010000002">
    <property type="protein sequence ID" value="MBB6479698.1"/>
    <property type="molecule type" value="Genomic_DNA"/>
</dbReference>
<dbReference type="InterPro" id="IPR012312">
    <property type="entry name" value="Hemerythrin-like"/>
</dbReference>
<proteinExistence type="inferred from homology"/>
<evidence type="ECO:0000256" key="3">
    <source>
        <dbReference type="ARBA" id="ARBA00023004"/>
    </source>
</evidence>
<dbReference type="NCBIfam" id="TIGR02481">
    <property type="entry name" value="hemeryth_dom"/>
    <property type="match status" value="1"/>
</dbReference>
<dbReference type="SUPFAM" id="SSF47188">
    <property type="entry name" value="Hemerythrin-like"/>
    <property type="match status" value="1"/>
</dbReference>
<organism evidence="5 6">
    <name type="scientific">Spirochaeta isovalerica</name>
    <dbReference type="NCBI Taxonomy" id="150"/>
    <lineage>
        <taxon>Bacteria</taxon>
        <taxon>Pseudomonadati</taxon>
        <taxon>Spirochaetota</taxon>
        <taxon>Spirochaetia</taxon>
        <taxon>Spirochaetales</taxon>
        <taxon>Spirochaetaceae</taxon>
        <taxon>Spirochaeta</taxon>
    </lineage>
</organism>
<dbReference type="RefSeq" id="WP_184745155.1">
    <property type="nucleotide sequence ID" value="NZ_JACHGJ010000002.1"/>
</dbReference>
<comment type="similarity">
    <text evidence="1">Belongs to the hemerythrin family.</text>
</comment>
<dbReference type="Pfam" id="PF01814">
    <property type="entry name" value="Hemerythrin"/>
    <property type="match status" value="1"/>
</dbReference>
<dbReference type="AlphaFoldDB" id="A0A841RAJ0"/>
<keyword evidence="3" id="KW-0408">Iron</keyword>
<dbReference type="InterPro" id="IPR012827">
    <property type="entry name" value="Hemerythrin_metal-bd"/>
</dbReference>
<feature type="domain" description="Hemerythrin-like" evidence="4">
    <location>
        <begin position="17"/>
        <end position="133"/>
    </location>
</feature>
<evidence type="ECO:0000256" key="2">
    <source>
        <dbReference type="ARBA" id="ARBA00022723"/>
    </source>
</evidence>
<protein>
    <submittedName>
        <fullName evidence="5">Hemerythrin</fullName>
    </submittedName>
</protein>
<dbReference type="Gene3D" id="1.20.120.50">
    <property type="entry name" value="Hemerythrin-like"/>
    <property type="match status" value="1"/>
</dbReference>
<evidence type="ECO:0000313" key="5">
    <source>
        <dbReference type="EMBL" id="MBB6479698.1"/>
    </source>
</evidence>
<evidence type="ECO:0000259" key="4">
    <source>
        <dbReference type="Pfam" id="PF01814"/>
    </source>
</evidence>
<comment type="caution">
    <text evidence="5">The sequence shown here is derived from an EMBL/GenBank/DDBJ whole genome shotgun (WGS) entry which is preliminary data.</text>
</comment>
<gene>
    <name evidence="5" type="ORF">HNR50_001356</name>
</gene>
<dbReference type="PANTHER" id="PTHR37164:SF1">
    <property type="entry name" value="BACTERIOHEMERYTHRIN"/>
    <property type="match status" value="1"/>
</dbReference>
<evidence type="ECO:0000256" key="1">
    <source>
        <dbReference type="ARBA" id="ARBA00010587"/>
    </source>
</evidence>
<accession>A0A841RAJ0</accession>
<dbReference type="GO" id="GO:0046872">
    <property type="term" value="F:metal ion binding"/>
    <property type="evidence" value="ECO:0007669"/>
    <property type="project" value="UniProtKB-KW"/>
</dbReference>
<dbReference type="InterPro" id="IPR035938">
    <property type="entry name" value="Hemerythrin-like_sf"/>
</dbReference>
<name>A0A841RAJ0_9SPIO</name>
<reference evidence="5 6" key="1">
    <citation type="submission" date="2020-08" db="EMBL/GenBank/DDBJ databases">
        <title>Genomic Encyclopedia of Type Strains, Phase IV (KMG-IV): sequencing the most valuable type-strain genomes for metagenomic binning, comparative biology and taxonomic classification.</title>
        <authorList>
            <person name="Goeker M."/>
        </authorList>
    </citation>
    <scope>NUCLEOTIDE SEQUENCE [LARGE SCALE GENOMIC DNA]</scope>
    <source>
        <strain evidence="5 6">DSM 2461</strain>
    </source>
</reference>
<keyword evidence="2" id="KW-0479">Metal-binding</keyword>
<evidence type="ECO:0000313" key="6">
    <source>
        <dbReference type="Proteomes" id="UP000587760"/>
    </source>
</evidence>
<dbReference type="InterPro" id="IPR050669">
    <property type="entry name" value="Hemerythrin"/>
</dbReference>
<dbReference type="CDD" id="cd12107">
    <property type="entry name" value="Hemerythrin"/>
    <property type="match status" value="1"/>
</dbReference>
<dbReference type="PANTHER" id="PTHR37164">
    <property type="entry name" value="BACTERIOHEMERYTHRIN"/>
    <property type="match status" value="1"/>
</dbReference>
<sequence>MKSKDTEILDIAYRINIDEIDEQHSRWLEIYQESLSLASGHDHDDETQEKMKILVAKMYEYARAHLKFEEKFMESIGYPGLVEHKLQHLELDKSISDLFVKLFNGDPIDKEKLISQIKVWLYQHILDHDKKIADYVSEKGIDVSEITGSD</sequence>
<dbReference type="Proteomes" id="UP000587760">
    <property type="component" value="Unassembled WGS sequence"/>
</dbReference>
<keyword evidence="6" id="KW-1185">Reference proteome</keyword>